<evidence type="ECO:0000256" key="5">
    <source>
        <dbReference type="SAM" id="Phobius"/>
    </source>
</evidence>
<dbReference type="PRINTS" id="PR00792">
    <property type="entry name" value="PEPSIN"/>
</dbReference>
<dbReference type="InParanoid" id="A0A286UD50"/>
<feature type="compositionally biased region" description="Gly residues" evidence="4">
    <location>
        <begin position="634"/>
        <end position="649"/>
    </location>
</feature>
<sequence>MRLIDLFAFTFTYTFTFIHVTHAFSIPFEVWTGPSKAEVKPHHLHRRDAISLRNIANSVYVGNVTLSSRTVPVLLDTGSSDLWVTGDVPGATDSGKSVELEYAVGTASGDIYFADMQFAGYTVKDQAFLLVEDTSTFSTNITAQGYSGLMGLGPNTGSLVRKKIDGDNFEGDAVLDRIFQLNSTSQNYITFILDRKNDPGSSNITGQFTVSSLIAGYENITNQPQLSIVTVPGLTDRDQHWQMYTDVDGIIGPDGEPIEHDSIVSKAPDGKLVAVVDSGFTLPQVPRQVADAIYGRVQGAEWNEDNAVWTIPCGQLLNVSFKFGGVEIPIHPLDTSSSDFHLTDSSGNTVCVGTFQPITSAFSLLGEYDLILGMGFLRNTYTLIDLGNFVEGSSKGTHSGYIQLLPLTIPSTAQTDFINVRLGGDTAAFSSTQYTLLPKSEGKSSPVSSAEKKAILAEKVLGRWPYILVGCLVGTVAVVGYVCWRCCCKRKFEERKKAKAAAAAAAGGAGSVGAAAAAAKLGGGGGSGSRGSGLRGAGKRLSQSLQMNTLRSPASYQQLEDPSPSSSSYSPGAGAGGYGQAPPHSPNTYSQPLHYQQQQQQGGYESQHGGNNMVGSTGRNRIRIRPGRSNINNGNGGHSPGGYGQTYHA</sequence>
<comment type="caution">
    <text evidence="7">The sequence shown here is derived from an EMBL/GenBank/DDBJ whole genome shotgun (WGS) entry which is preliminary data.</text>
</comment>
<dbReference type="InterPro" id="IPR021109">
    <property type="entry name" value="Peptidase_aspartic_dom_sf"/>
</dbReference>
<dbReference type="AlphaFoldDB" id="A0A286UD50"/>
<evidence type="ECO:0000313" key="8">
    <source>
        <dbReference type="Proteomes" id="UP000217199"/>
    </source>
</evidence>
<keyword evidence="3" id="KW-0378">Hydrolase</keyword>
<dbReference type="OrthoDB" id="15189at2759"/>
<organism evidence="7 8">
    <name type="scientific">Pyrrhoderma noxium</name>
    <dbReference type="NCBI Taxonomy" id="2282107"/>
    <lineage>
        <taxon>Eukaryota</taxon>
        <taxon>Fungi</taxon>
        <taxon>Dikarya</taxon>
        <taxon>Basidiomycota</taxon>
        <taxon>Agaricomycotina</taxon>
        <taxon>Agaricomycetes</taxon>
        <taxon>Hymenochaetales</taxon>
        <taxon>Hymenochaetaceae</taxon>
        <taxon>Pyrrhoderma</taxon>
    </lineage>
</organism>
<accession>A0A286UD50</accession>
<dbReference type="SUPFAM" id="SSF50630">
    <property type="entry name" value="Acid proteases"/>
    <property type="match status" value="1"/>
</dbReference>
<name>A0A286UD50_9AGAM</name>
<evidence type="ECO:0000256" key="4">
    <source>
        <dbReference type="SAM" id="MobiDB-lite"/>
    </source>
</evidence>
<comment type="similarity">
    <text evidence="1 3">Belongs to the peptidase A1 family.</text>
</comment>
<proteinExistence type="inferred from homology"/>
<keyword evidence="8" id="KW-1185">Reference proteome</keyword>
<dbReference type="STRING" id="2282107.A0A286UD50"/>
<dbReference type="PANTHER" id="PTHR47966:SF51">
    <property type="entry name" value="BETA-SITE APP-CLEAVING ENZYME, ISOFORM A-RELATED"/>
    <property type="match status" value="1"/>
</dbReference>
<feature type="domain" description="Peptidase A1" evidence="6">
    <location>
        <begin position="60"/>
        <end position="394"/>
    </location>
</feature>
<dbReference type="InterPro" id="IPR001461">
    <property type="entry name" value="Aspartic_peptidase_A1"/>
</dbReference>
<dbReference type="EMBL" id="NBII01000007">
    <property type="protein sequence ID" value="PAV17444.1"/>
    <property type="molecule type" value="Genomic_DNA"/>
</dbReference>
<keyword evidence="2 3" id="KW-0064">Aspartyl protease</keyword>
<dbReference type="GO" id="GO:0004190">
    <property type="term" value="F:aspartic-type endopeptidase activity"/>
    <property type="evidence" value="ECO:0007669"/>
    <property type="project" value="UniProtKB-KW"/>
</dbReference>
<evidence type="ECO:0000259" key="6">
    <source>
        <dbReference type="PROSITE" id="PS51767"/>
    </source>
</evidence>
<evidence type="ECO:0000256" key="3">
    <source>
        <dbReference type="RuleBase" id="RU000454"/>
    </source>
</evidence>
<dbReference type="PANTHER" id="PTHR47966">
    <property type="entry name" value="BETA-SITE APP-CLEAVING ENZYME, ISOFORM A-RELATED"/>
    <property type="match status" value="1"/>
</dbReference>
<keyword evidence="5" id="KW-0812">Transmembrane</keyword>
<dbReference type="GO" id="GO:0006508">
    <property type="term" value="P:proteolysis"/>
    <property type="evidence" value="ECO:0007669"/>
    <property type="project" value="UniProtKB-KW"/>
</dbReference>
<dbReference type="InterPro" id="IPR034164">
    <property type="entry name" value="Pepsin-like_dom"/>
</dbReference>
<keyword evidence="5" id="KW-1133">Transmembrane helix</keyword>
<dbReference type="PROSITE" id="PS51767">
    <property type="entry name" value="PEPTIDASE_A1"/>
    <property type="match status" value="1"/>
</dbReference>
<feature type="transmembrane region" description="Helical" evidence="5">
    <location>
        <begin position="464"/>
        <end position="487"/>
    </location>
</feature>
<feature type="compositionally biased region" description="Polar residues" evidence="4">
    <location>
        <begin position="586"/>
        <end position="595"/>
    </location>
</feature>
<feature type="compositionally biased region" description="Low complexity" evidence="4">
    <location>
        <begin position="562"/>
        <end position="572"/>
    </location>
</feature>
<evidence type="ECO:0000256" key="1">
    <source>
        <dbReference type="ARBA" id="ARBA00007447"/>
    </source>
</evidence>
<dbReference type="InterPro" id="IPR033121">
    <property type="entry name" value="PEPTIDASE_A1"/>
</dbReference>
<dbReference type="PROSITE" id="PS00141">
    <property type="entry name" value="ASP_PROTEASE"/>
    <property type="match status" value="1"/>
</dbReference>
<evidence type="ECO:0000313" key="7">
    <source>
        <dbReference type="EMBL" id="PAV17444.1"/>
    </source>
</evidence>
<dbReference type="InterPro" id="IPR001969">
    <property type="entry name" value="Aspartic_peptidase_AS"/>
</dbReference>
<dbReference type="CDD" id="cd05471">
    <property type="entry name" value="pepsin_like"/>
    <property type="match status" value="1"/>
</dbReference>
<evidence type="ECO:0000256" key="2">
    <source>
        <dbReference type="ARBA" id="ARBA00022750"/>
    </source>
</evidence>
<dbReference type="Pfam" id="PF00026">
    <property type="entry name" value="Asp"/>
    <property type="match status" value="1"/>
</dbReference>
<protein>
    <submittedName>
        <fullName evidence="7">Acid protease</fullName>
    </submittedName>
</protein>
<feature type="region of interest" description="Disordered" evidence="4">
    <location>
        <begin position="555"/>
        <end position="649"/>
    </location>
</feature>
<feature type="compositionally biased region" description="Polar residues" evidence="4">
    <location>
        <begin position="602"/>
        <end position="617"/>
    </location>
</feature>
<dbReference type="Proteomes" id="UP000217199">
    <property type="component" value="Unassembled WGS sequence"/>
</dbReference>
<dbReference type="Gene3D" id="2.40.70.10">
    <property type="entry name" value="Acid Proteases"/>
    <property type="match status" value="2"/>
</dbReference>
<gene>
    <name evidence="7" type="ORF">PNOK_0750800</name>
</gene>
<keyword evidence="5" id="KW-0472">Membrane</keyword>
<reference evidence="7 8" key="1">
    <citation type="journal article" date="2017" name="Mol. Ecol.">
        <title>Comparative and population genomic landscape of Phellinus noxius: A hypervariable fungus causing root rot in trees.</title>
        <authorList>
            <person name="Chung C.L."/>
            <person name="Lee T.J."/>
            <person name="Akiba M."/>
            <person name="Lee H.H."/>
            <person name="Kuo T.H."/>
            <person name="Liu D."/>
            <person name="Ke H.M."/>
            <person name="Yokoi T."/>
            <person name="Roa M.B."/>
            <person name="Lu M.J."/>
            <person name="Chang Y.Y."/>
            <person name="Ann P.J."/>
            <person name="Tsai J.N."/>
            <person name="Chen C.Y."/>
            <person name="Tzean S.S."/>
            <person name="Ota Y."/>
            <person name="Hattori T."/>
            <person name="Sahashi N."/>
            <person name="Liou R.F."/>
            <person name="Kikuchi T."/>
            <person name="Tsai I.J."/>
        </authorList>
    </citation>
    <scope>NUCLEOTIDE SEQUENCE [LARGE SCALE GENOMIC DNA]</scope>
    <source>
        <strain evidence="7 8">FFPRI411160</strain>
    </source>
</reference>
<keyword evidence="3 7" id="KW-0645">Protease</keyword>